<keyword evidence="9 17" id="KW-0547">Nucleotide-binding</keyword>
<dbReference type="PROSITE" id="PS00107">
    <property type="entry name" value="PROTEIN_KINASE_ATP"/>
    <property type="match status" value="1"/>
</dbReference>
<evidence type="ECO:0000256" key="2">
    <source>
        <dbReference type="ARBA" id="ARBA00008684"/>
    </source>
</evidence>
<evidence type="ECO:0000256" key="8">
    <source>
        <dbReference type="ARBA" id="ARBA00022737"/>
    </source>
</evidence>
<feature type="compositionally biased region" description="Basic and acidic residues" evidence="18">
    <location>
        <begin position="833"/>
        <end position="844"/>
    </location>
</feature>
<dbReference type="GO" id="GO:0016020">
    <property type="term" value="C:membrane"/>
    <property type="evidence" value="ECO:0007669"/>
    <property type="project" value="UniProtKB-SubCell"/>
</dbReference>
<evidence type="ECO:0000256" key="10">
    <source>
        <dbReference type="ARBA" id="ARBA00022777"/>
    </source>
</evidence>
<keyword evidence="6 19" id="KW-0812">Transmembrane</keyword>
<evidence type="ECO:0000256" key="1">
    <source>
        <dbReference type="ARBA" id="ARBA00004167"/>
    </source>
</evidence>
<feature type="signal peptide" evidence="20">
    <location>
        <begin position="1"/>
        <end position="30"/>
    </location>
</feature>
<dbReference type="FunFam" id="1.10.510.10:FF:000198">
    <property type="entry name" value="receptor protein kinase TMK1"/>
    <property type="match status" value="1"/>
</dbReference>
<feature type="compositionally biased region" description="Polar residues" evidence="18">
    <location>
        <begin position="845"/>
        <end position="866"/>
    </location>
</feature>
<dbReference type="Pfam" id="PF08263">
    <property type="entry name" value="LRRNT_2"/>
    <property type="match status" value="2"/>
</dbReference>
<dbReference type="PROSITE" id="PS50011">
    <property type="entry name" value="PROTEIN_KINASE_DOM"/>
    <property type="match status" value="1"/>
</dbReference>
<evidence type="ECO:0000259" key="21">
    <source>
        <dbReference type="PROSITE" id="PS50011"/>
    </source>
</evidence>
<dbReference type="CDD" id="cd14066">
    <property type="entry name" value="STKc_IRAK"/>
    <property type="match status" value="1"/>
</dbReference>
<evidence type="ECO:0000256" key="9">
    <source>
        <dbReference type="ARBA" id="ARBA00022741"/>
    </source>
</evidence>
<comment type="caution">
    <text evidence="22">The sequence shown here is derived from an EMBL/GenBank/DDBJ whole genome shotgun (WGS) entry which is preliminary data.</text>
</comment>
<feature type="compositionally biased region" description="Polar residues" evidence="18">
    <location>
        <begin position="434"/>
        <end position="445"/>
    </location>
</feature>
<feature type="region of interest" description="Disordered" evidence="18">
    <location>
        <begin position="414"/>
        <end position="446"/>
    </location>
</feature>
<dbReference type="InterPro" id="IPR011009">
    <property type="entry name" value="Kinase-like_dom_sf"/>
</dbReference>
<organism evidence="22 23">
    <name type="scientific">Rhododendron williamsianum</name>
    <dbReference type="NCBI Taxonomy" id="262921"/>
    <lineage>
        <taxon>Eukaryota</taxon>
        <taxon>Viridiplantae</taxon>
        <taxon>Streptophyta</taxon>
        <taxon>Embryophyta</taxon>
        <taxon>Tracheophyta</taxon>
        <taxon>Spermatophyta</taxon>
        <taxon>Magnoliopsida</taxon>
        <taxon>eudicotyledons</taxon>
        <taxon>Gunneridae</taxon>
        <taxon>Pentapetalae</taxon>
        <taxon>asterids</taxon>
        <taxon>Ericales</taxon>
        <taxon>Ericaceae</taxon>
        <taxon>Ericoideae</taxon>
        <taxon>Rhodoreae</taxon>
        <taxon>Rhododendron</taxon>
    </lineage>
</organism>
<dbReference type="AlphaFoldDB" id="A0A6A4MB67"/>
<dbReference type="InterPro" id="IPR017441">
    <property type="entry name" value="Protein_kinase_ATP_BS"/>
</dbReference>
<dbReference type="InterPro" id="IPR000719">
    <property type="entry name" value="Prot_kinase_dom"/>
</dbReference>
<feature type="region of interest" description="Disordered" evidence="18">
    <location>
        <begin position="330"/>
        <end position="377"/>
    </location>
</feature>
<feature type="chain" id="PRO_5025685937" description="Protein kinase domain-containing protein" evidence="20">
    <location>
        <begin position="31"/>
        <end position="866"/>
    </location>
</feature>
<feature type="non-terminal residue" evidence="22">
    <location>
        <position position="1"/>
    </location>
</feature>
<dbReference type="InterPro" id="IPR032675">
    <property type="entry name" value="LRR_dom_sf"/>
</dbReference>
<dbReference type="GO" id="GO:0051707">
    <property type="term" value="P:response to other organism"/>
    <property type="evidence" value="ECO:0007669"/>
    <property type="project" value="UniProtKB-ARBA"/>
</dbReference>
<evidence type="ECO:0000256" key="15">
    <source>
        <dbReference type="ARBA" id="ARBA00023170"/>
    </source>
</evidence>
<evidence type="ECO:0000256" key="16">
    <source>
        <dbReference type="ARBA" id="ARBA00023180"/>
    </source>
</evidence>
<dbReference type="GO" id="GO:0005524">
    <property type="term" value="F:ATP binding"/>
    <property type="evidence" value="ECO:0007669"/>
    <property type="project" value="UniProtKB-UniRule"/>
</dbReference>
<keyword evidence="4" id="KW-0433">Leucine-rich repeat</keyword>
<keyword evidence="13 19" id="KW-0472">Membrane</keyword>
<dbReference type="PANTHER" id="PTHR47986">
    <property type="entry name" value="OSJNBA0070M12.3 PROTEIN"/>
    <property type="match status" value="1"/>
</dbReference>
<keyword evidence="3" id="KW-0723">Serine/threonine-protein kinase</keyword>
<keyword evidence="12 19" id="KW-1133">Transmembrane helix</keyword>
<dbReference type="InterPro" id="IPR013210">
    <property type="entry name" value="LRR_N_plant-typ"/>
</dbReference>
<accession>A0A6A4MB67</accession>
<dbReference type="InterPro" id="IPR003591">
    <property type="entry name" value="Leu-rich_rpt_typical-subtyp"/>
</dbReference>
<evidence type="ECO:0000256" key="6">
    <source>
        <dbReference type="ARBA" id="ARBA00022692"/>
    </source>
</evidence>
<evidence type="ECO:0000313" key="22">
    <source>
        <dbReference type="EMBL" id="KAE9463708.1"/>
    </source>
</evidence>
<dbReference type="FunFam" id="3.30.200.20:FF:000226">
    <property type="entry name" value="receptor protein kinase TMK1"/>
    <property type="match status" value="1"/>
</dbReference>
<feature type="compositionally biased region" description="Low complexity" evidence="18">
    <location>
        <begin position="336"/>
        <end position="357"/>
    </location>
</feature>
<dbReference type="GO" id="GO:0004674">
    <property type="term" value="F:protein serine/threonine kinase activity"/>
    <property type="evidence" value="ECO:0007669"/>
    <property type="project" value="UniProtKB-KW"/>
</dbReference>
<evidence type="ECO:0000256" key="11">
    <source>
        <dbReference type="ARBA" id="ARBA00022840"/>
    </source>
</evidence>
<dbReference type="InterPro" id="IPR001245">
    <property type="entry name" value="Ser-Thr/Tyr_kinase_cat_dom"/>
</dbReference>
<feature type="compositionally biased region" description="Basic residues" evidence="18">
    <location>
        <begin position="414"/>
        <end position="426"/>
    </location>
</feature>
<dbReference type="InterPro" id="IPR008271">
    <property type="entry name" value="Ser/Thr_kinase_AS"/>
</dbReference>
<evidence type="ECO:0000256" key="13">
    <source>
        <dbReference type="ARBA" id="ARBA00023136"/>
    </source>
</evidence>
<evidence type="ECO:0000256" key="18">
    <source>
        <dbReference type="SAM" id="MobiDB-lite"/>
    </source>
</evidence>
<dbReference type="SMART" id="SM00369">
    <property type="entry name" value="LRR_TYP"/>
    <property type="match status" value="4"/>
</dbReference>
<reference evidence="22 23" key="1">
    <citation type="journal article" date="2019" name="Genome Biol. Evol.">
        <title>The Rhododendron genome and chromosomal organization provide insight into shared whole-genome duplications across the heath family (Ericaceae).</title>
        <authorList>
            <person name="Soza V.L."/>
            <person name="Lindsley D."/>
            <person name="Waalkes A."/>
            <person name="Ramage E."/>
            <person name="Patwardhan R.P."/>
            <person name="Burton J.N."/>
            <person name="Adey A."/>
            <person name="Kumar A."/>
            <person name="Qiu R."/>
            <person name="Shendure J."/>
            <person name="Hall B."/>
        </authorList>
    </citation>
    <scope>NUCLEOTIDE SEQUENCE [LARGE SCALE GENOMIC DNA]</scope>
    <source>
        <strain evidence="22">RSF 1966-606</strain>
    </source>
</reference>
<dbReference type="Gene3D" id="3.80.10.10">
    <property type="entry name" value="Ribonuclease Inhibitor"/>
    <property type="match status" value="2"/>
</dbReference>
<sequence length="866" mass="92786">MVEHHQTHPTNFSFLFLLLTTSSLLHLSSAASTTVATSIASKDDATVMSKLAKSLTPTPAGWSTFNPCDWTGVACDSSGHVNSISLSSKSLSGQLPSELNLLSHLKSLSLQRNSLSGPLPSLSNLPSLQQVYLDNNNFTSIPSPFLTGLTSLQTLSLSENPNLPPWTLPETLADSTTLTTLYVGNSNLVGTMPDIFASLPSLQNLRLSYNNVTGGLGYPMGIAESWSGNNPCDGWKSVSCDSKGRVTVLNFGKQGWSGIISPAIANLTGLTTLLLNDNNLTGTIPPGLTKLAQLRLLDVSNNNISGEVPAFGSGVTVKISGNPLLRGKIVSAGNATSPSPSSSSSSNSSSPSESSTGGTTGSSSGGTGTGTVGTRKSSTSPWVIVGSVIVAVIVIVILSLVVYIRVVKKRSRRSKWASKGKEKSKKGGGSGSEMPSQSSADNTDIQVHDGGNVAIPIEVLREVTNNFSDDNVLGHGGFGVVYRGQLQDGTQIAVKRMEAMVSSSKGISEFQAEIAVLSKVRHRHLVALHGFCINGSERLLVYEYMPQGTLAQHLFSEMGLPPLTWKQRVTIALDVARGVEYLHGLAQQSFIHRDLKPSNILLGDDRRAKVSDFGLVKNAPDGKCSVETRLAGTFGYLAPEYASTGRVTTKVDVFAFGVVLMEIITGRKALDESLPDENSHLVTWFRRVLILNNKDSIRKSLDPALDPDEETFESICKVTELAGHCTAREPLQRPDMGHVVTVLSPLVEQWKPTSQEVEEDSFGIGFGMSLPQAIRQWQSGEVMMIVKKLEGKLKKKKPNSKAELDDHEKPNSKALQSGTTKKKKKKKKKKPNSKAELDDHEKPNSKASQSGVSKTSNKISSNIFSL</sequence>
<dbReference type="EMBL" id="QEFC01000555">
    <property type="protein sequence ID" value="KAE9463708.1"/>
    <property type="molecule type" value="Genomic_DNA"/>
</dbReference>
<dbReference type="Pfam" id="PF07714">
    <property type="entry name" value="PK_Tyr_Ser-Thr"/>
    <property type="match status" value="1"/>
</dbReference>
<dbReference type="GO" id="GO:0006952">
    <property type="term" value="P:defense response"/>
    <property type="evidence" value="ECO:0007669"/>
    <property type="project" value="UniProtKB-ARBA"/>
</dbReference>
<keyword evidence="11 17" id="KW-0067">ATP-binding</keyword>
<keyword evidence="10" id="KW-0418">Kinase</keyword>
<feature type="compositionally biased region" description="Basic and acidic residues" evidence="18">
    <location>
        <begin position="800"/>
        <end position="811"/>
    </location>
</feature>
<evidence type="ECO:0000256" key="4">
    <source>
        <dbReference type="ARBA" id="ARBA00022614"/>
    </source>
</evidence>
<dbReference type="Gene3D" id="3.30.200.20">
    <property type="entry name" value="Phosphorylase Kinase, domain 1"/>
    <property type="match status" value="1"/>
</dbReference>
<keyword evidence="8" id="KW-0677">Repeat</keyword>
<dbReference type="SUPFAM" id="SSF56112">
    <property type="entry name" value="Protein kinase-like (PK-like)"/>
    <property type="match status" value="1"/>
</dbReference>
<keyword evidence="7 20" id="KW-0732">Signal</keyword>
<name>A0A6A4MB67_9ERIC</name>
<dbReference type="InterPro" id="IPR001611">
    <property type="entry name" value="Leu-rich_rpt"/>
</dbReference>
<evidence type="ECO:0000256" key="7">
    <source>
        <dbReference type="ARBA" id="ARBA00022729"/>
    </source>
</evidence>
<comment type="subcellular location">
    <subcellularLocation>
        <location evidence="1">Membrane</location>
        <topology evidence="1">Single-pass membrane protein</topology>
    </subcellularLocation>
</comment>
<evidence type="ECO:0000256" key="3">
    <source>
        <dbReference type="ARBA" id="ARBA00022527"/>
    </source>
</evidence>
<evidence type="ECO:0000256" key="20">
    <source>
        <dbReference type="SAM" id="SignalP"/>
    </source>
</evidence>
<keyword evidence="23" id="KW-1185">Reference proteome</keyword>
<keyword evidence="15" id="KW-0675">Receptor</keyword>
<evidence type="ECO:0000256" key="17">
    <source>
        <dbReference type="PROSITE-ProRule" id="PRU10141"/>
    </source>
</evidence>
<dbReference type="InterPro" id="IPR052422">
    <property type="entry name" value="Auxin_Ser/Thr_Kinase"/>
</dbReference>
<dbReference type="FunFam" id="3.80.10.10:FF:000129">
    <property type="entry name" value="Leucine-rich repeat receptor-like kinase"/>
    <property type="match status" value="1"/>
</dbReference>
<dbReference type="Gene3D" id="1.10.510.10">
    <property type="entry name" value="Transferase(Phosphotransferase) domain 1"/>
    <property type="match status" value="1"/>
</dbReference>
<dbReference type="PANTHER" id="PTHR47986:SF9">
    <property type="entry name" value="RECEPTOR-LIKE KINASE TMK4"/>
    <property type="match status" value="1"/>
</dbReference>
<dbReference type="Pfam" id="PF00560">
    <property type="entry name" value="LRR_1"/>
    <property type="match status" value="3"/>
</dbReference>
<protein>
    <recommendedName>
        <fullName evidence="21">Protein kinase domain-containing protein</fullName>
    </recommendedName>
</protein>
<feature type="domain" description="Protein kinase" evidence="21">
    <location>
        <begin position="467"/>
        <end position="747"/>
    </location>
</feature>
<proteinExistence type="inferred from homology"/>
<feature type="region of interest" description="Disordered" evidence="18">
    <location>
        <begin position="792"/>
        <end position="866"/>
    </location>
</feature>
<evidence type="ECO:0000313" key="23">
    <source>
        <dbReference type="Proteomes" id="UP000428333"/>
    </source>
</evidence>
<feature type="compositionally biased region" description="Gly residues" evidence="18">
    <location>
        <begin position="358"/>
        <end position="371"/>
    </location>
</feature>
<keyword evidence="14" id="KW-1015">Disulfide bond</keyword>
<dbReference type="OrthoDB" id="978612at2759"/>
<keyword evidence="16" id="KW-0325">Glycoprotein</keyword>
<dbReference type="PROSITE" id="PS00108">
    <property type="entry name" value="PROTEIN_KINASE_ST"/>
    <property type="match status" value="1"/>
</dbReference>
<feature type="binding site" evidence="17">
    <location>
        <position position="495"/>
    </location>
    <ligand>
        <name>ATP</name>
        <dbReference type="ChEBI" id="CHEBI:30616"/>
    </ligand>
</feature>
<gene>
    <name evidence="22" type="ORF">C3L33_04380</name>
</gene>
<keyword evidence="5" id="KW-0808">Transferase</keyword>
<feature type="transmembrane region" description="Helical" evidence="19">
    <location>
        <begin position="382"/>
        <end position="406"/>
    </location>
</feature>
<evidence type="ECO:0000256" key="12">
    <source>
        <dbReference type="ARBA" id="ARBA00022989"/>
    </source>
</evidence>
<evidence type="ECO:0000256" key="19">
    <source>
        <dbReference type="SAM" id="Phobius"/>
    </source>
</evidence>
<dbReference type="SMART" id="SM00220">
    <property type="entry name" value="S_TKc"/>
    <property type="match status" value="1"/>
</dbReference>
<evidence type="ECO:0000256" key="5">
    <source>
        <dbReference type="ARBA" id="ARBA00022679"/>
    </source>
</evidence>
<comment type="similarity">
    <text evidence="2">Belongs to the protein kinase superfamily. Ser/Thr protein kinase family.</text>
</comment>
<evidence type="ECO:0000256" key="14">
    <source>
        <dbReference type="ARBA" id="ARBA00023157"/>
    </source>
</evidence>
<dbReference type="Proteomes" id="UP000428333">
    <property type="component" value="Linkage Group LG03"/>
</dbReference>
<feature type="compositionally biased region" description="Basic residues" evidence="18">
    <location>
        <begin position="820"/>
        <end position="832"/>
    </location>
</feature>
<dbReference type="SUPFAM" id="SSF52058">
    <property type="entry name" value="L domain-like"/>
    <property type="match status" value="1"/>
</dbReference>